<keyword evidence="5 9" id="KW-0479">Metal-binding</keyword>
<dbReference type="GO" id="GO:0004497">
    <property type="term" value="F:monooxygenase activity"/>
    <property type="evidence" value="ECO:0007669"/>
    <property type="project" value="UniProtKB-KW"/>
</dbReference>
<accession>A0A1Q3ER57</accession>
<keyword evidence="4 9" id="KW-0349">Heme</keyword>
<dbReference type="GO" id="GO:0016705">
    <property type="term" value="F:oxidoreductase activity, acting on paired donors, with incorporation or reduction of molecular oxygen"/>
    <property type="evidence" value="ECO:0007669"/>
    <property type="project" value="InterPro"/>
</dbReference>
<evidence type="ECO:0000256" key="6">
    <source>
        <dbReference type="ARBA" id="ARBA00023002"/>
    </source>
</evidence>
<evidence type="ECO:0000256" key="8">
    <source>
        <dbReference type="ARBA" id="ARBA00023033"/>
    </source>
</evidence>
<sequence length="598" mass="66796">MDILLSLLSRFSFQAWAVVGLATFALLSLSKAFSKGHLGKLPPGPRGWPIIGNVFDIPDEYPWKVYRRWGQEFDSEIITLKLPGPPLLVLNSAKAADELLIKRSAIYSDRPRLVMLNELIRADWNIALMPYGERFKAARKLFNKHIDIPYCRPQAVVAVRKCLKDLLAATKHHDPIIRLMTGRFILASGYGIDVDSANDPYIEISETFIKSISHATQRGAFLVDVFPILKYWPSSFPGAGFKHFAARLRKLADDARTLPFKFTQDELAKGTAKRSFATRFLETMREDTPSSEINDVEAIIGNMYIAGADTTVLAMRTFVLAMALNPTIQKKAQQIVDAALGGRLPDFNDFGKIPYIDAIVNETLRWKPPLPISIPHGATEDDHYNGFYIPKGSIVVANICAILQDEEVYGPNTDLFNPERFLNEAGEFNKNLSTEAAFGYGRRQCPGKVMAKELMWMAITSILATFDIHSAIDEHGQPLKPNVDYGPIGNLNYPPHFECSFHSTSLPQLKAYMIFHECISVLKVGSVQDPLTLRIETTKLKKVGVLRTVADIDPLGFHHNLSYQLSLIIHVYSMGPGCSSMGPYRSSFPFNILDADSD</sequence>
<dbReference type="PROSITE" id="PS00086">
    <property type="entry name" value="CYTOCHROME_P450"/>
    <property type="match status" value="1"/>
</dbReference>
<dbReference type="GO" id="GO:0005506">
    <property type="term" value="F:iron ion binding"/>
    <property type="evidence" value="ECO:0007669"/>
    <property type="project" value="InterPro"/>
</dbReference>
<dbReference type="InterPro" id="IPR002401">
    <property type="entry name" value="Cyt_P450_E_grp-I"/>
</dbReference>
<reference evidence="11 12" key="2">
    <citation type="submission" date="2017-02" db="EMBL/GenBank/DDBJ databases">
        <title>A genome survey and senescence transcriptome analysis in Lentinula edodes.</title>
        <authorList>
            <person name="Sakamoto Y."/>
            <person name="Nakade K."/>
            <person name="Sato S."/>
            <person name="Yoshida Y."/>
            <person name="Miyazaki K."/>
            <person name="Natsume S."/>
            <person name="Konno N."/>
        </authorList>
    </citation>
    <scope>NUCLEOTIDE SEQUENCE [LARGE SCALE GENOMIC DNA]</scope>
    <source>
        <strain evidence="11 12">NBRC 111202</strain>
    </source>
</reference>
<dbReference type="AlphaFoldDB" id="A0A1Q3ER57"/>
<dbReference type="CDD" id="cd11065">
    <property type="entry name" value="CYP64-like"/>
    <property type="match status" value="1"/>
</dbReference>
<evidence type="ECO:0000256" key="5">
    <source>
        <dbReference type="ARBA" id="ARBA00022723"/>
    </source>
</evidence>
<keyword evidence="6 10" id="KW-0560">Oxidoreductase</keyword>
<evidence type="ECO:0000256" key="3">
    <source>
        <dbReference type="ARBA" id="ARBA00010617"/>
    </source>
</evidence>
<dbReference type="PRINTS" id="PR00385">
    <property type="entry name" value="P450"/>
</dbReference>
<evidence type="ECO:0000256" key="9">
    <source>
        <dbReference type="PIRSR" id="PIRSR602401-1"/>
    </source>
</evidence>
<evidence type="ECO:0000313" key="11">
    <source>
        <dbReference type="EMBL" id="GAW09691.1"/>
    </source>
</evidence>
<feature type="binding site" description="axial binding residue" evidence="9">
    <location>
        <position position="445"/>
    </location>
    <ligand>
        <name>heme</name>
        <dbReference type="ChEBI" id="CHEBI:30413"/>
    </ligand>
    <ligandPart>
        <name>Fe</name>
        <dbReference type="ChEBI" id="CHEBI:18248"/>
    </ligandPart>
</feature>
<keyword evidence="8 10" id="KW-0503">Monooxygenase</keyword>
<comment type="caution">
    <text evidence="11">The sequence shown here is derived from an EMBL/GenBank/DDBJ whole genome shotgun (WGS) entry which is preliminary data.</text>
</comment>
<reference evidence="11 12" key="1">
    <citation type="submission" date="2016-08" db="EMBL/GenBank/DDBJ databases">
        <authorList>
            <consortium name="Lentinula edodes genome sequencing consortium"/>
            <person name="Sakamoto Y."/>
            <person name="Nakade K."/>
            <person name="Sato S."/>
            <person name="Yoshida Y."/>
            <person name="Miyazaki K."/>
            <person name="Natsume S."/>
            <person name="Konno N."/>
        </authorList>
    </citation>
    <scope>NUCLEOTIDE SEQUENCE [LARGE SCALE GENOMIC DNA]</scope>
    <source>
        <strain evidence="11 12">NBRC 111202</strain>
    </source>
</reference>
<dbReference type="PANTHER" id="PTHR46300">
    <property type="entry name" value="P450, PUTATIVE (EUROFUNG)-RELATED-RELATED"/>
    <property type="match status" value="1"/>
</dbReference>
<keyword evidence="7 9" id="KW-0408">Iron</keyword>
<evidence type="ECO:0000256" key="2">
    <source>
        <dbReference type="ARBA" id="ARBA00005179"/>
    </source>
</evidence>
<evidence type="ECO:0000256" key="10">
    <source>
        <dbReference type="RuleBase" id="RU000461"/>
    </source>
</evidence>
<evidence type="ECO:0000256" key="7">
    <source>
        <dbReference type="ARBA" id="ARBA00023004"/>
    </source>
</evidence>
<dbReference type="PANTHER" id="PTHR46300:SF7">
    <property type="entry name" value="P450, PUTATIVE (EUROFUNG)-RELATED"/>
    <property type="match status" value="1"/>
</dbReference>
<dbReference type="Pfam" id="PF00067">
    <property type="entry name" value="p450"/>
    <property type="match status" value="1"/>
</dbReference>
<proteinExistence type="inferred from homology"/>
<comment type="similarity">
    <text evidence="3 10">Belongs to the cytochrome P450 family.</text>
</comment>
<dbReference type="InterPro" id="IPR050364">
    <property type="entry name" value="Cytochrome_P450_fung"/>
</dbReference>
<gene>
    <name evidence="11" type="ORF">LENED_011869</name>
</gene>
<evidence type="ECO:0000256" key="1">
    <source>
        <dbReference type="ARBA" id="ARBA00001971"/>
    </source>
</evidence>
<comment type="cofactor">
    <cofactor evidence="1 9">
        <name>heme</name>
        <dbReference type="ChEBI" id="CHEBI:30413"/>
    </cofactor>
</comment>
<dbReference type="Proteomes" id="UP000188533">
    <property type="component" value="Unassembled WGS sequence"/>
</dbReference>
<evidence type="ECO:0000256" key="4">
    <source>
        <dbReference type="ARBA" id="ARBA00022617"/>
    </source>
</evidence>
<dbReference type="GO" id="GO:0020037">
    <property type="term" value="F:heme binding"/>
    <property type="evidence" value="ECO:0007669"/>
    <property type="project" value="InterPro"/>
</dbReference>
<dbReference type="Gene3D" id="1.10.630.10">
    <property type="entry name" value="Cytochrome P450"/>
    <property type="match status" value="1"/>
</dbReference>
<dbReference type="STRING" id="5353.A0A1Q3ER57"/>
<evidence type="ECO:0000313" key="12">
    <source>
        <dbReference type="Proteomes" id="UP000188533"/>
    </source>
</evidence>
<dbReference type="InterPro" id="IPR036396">
    <property type="entry name" value="Cyt_P450_sf"/>
</dbReference>
<dbReference type="PRINTS" id="PR00463">
    <property type="entry name" value="EP450I"/>
</dbReference>
<dbReference type="SUPFAM" id="SSF48264">
    <property type="entry name" value="Cytochrome P450"/>
    <property type="match status" value="1"/>
</dbReference>
<comment type="pathway">
    <text evidence="2">Secondary metabolite biosynthesis.</text>
</comment>
<protein>
    <submittedName>
        <fullName evidence="11">Cytochrome P450</fullName>
    </submittedName>
</protein>
<organism evidence="11 12">
    <name type="scientific">Lentinula edodes</name>
    <name type="common">Shiitake mushroom</name>
    <name type="synonym">Lentinus edodes</name>
    <dbReference type="NCBI Taxonomy" id="5353"/>
    <lineage>
        <taxon>Eukaryota</taxon>
        <taxon>Fungi</taxon>
        <taxon>Dikarya</taxon>
        <taxon>Basidiomycota</taxon>
        <taxon>Agaricomycotina</taxon>
        <taxon>Agaricomycetes</taxon>
        <taxon>Agaricomycetidae</taxon>
        <taxon>Agaricales</taxon>
        <taxon>Marasmiineae</taxon>
        <taxon>Omphalotaceae</taxon>
        <taxon>Lentinula</taxon>
    </lineage>
</organism>
<dbReference type="EMBL" id="BDGU01001220">
    <property type="protein sequence ID" value="GAW09691.1"/>
    <property type="molecule type" value="Genomic_DNA"/>
</dbReference>
<dbReference type="InterPro" id="IPR017972">
    <property type="entry name" value="Cyt_P450_CS"/>
</dbReference>
<keyword evidence="12" id="KW-1185">Reference proteome</keyword>
<name>A0A1Q3ER57_LENED</name>
<dbReference type="InterPro" id="IPR001128">
    <property type="entry name" value="Cyt_P450"/>
</dbReference>